<evidence type="ECO:0000259" key="2">
    <source>
        <dbReference type="Pfam" id="PF06985"/>
    </source>
</evidence>
<evidence type="ECO:0000256" key="1">
    <source>
        <dbReference type="SAM" id="MobiDB-lite"/>
    </source>
</evidence>
<keyword evidence="4" id="KW-1185">Reference proteome</keyword>
<sequence>MMDGEIRTSRSLFESQHSCNHCQIIIIDPSATHLHAPGQRYAEIINNFEISAAEITRAVQDKCLLFEGLTSTKDKSEAVAAQLHIHETKLAYEQSPSRIVVVDFILKGALTHDTLPPDIIAVSVFGRWADEEILPGKGMHFLHPGYHVHTEAGNLAASYVSTRPFYPYIFQETMFQRIKGWIKECETHEECIQTPGKSLEPGRGSGPARLLYVGSSANSTVSLVDRRPNMEYIALSYCWGGDDSMKLTKLEFQSWTQSIPFTDLPKTIQDGIICTRRLGLKYLWVDRLCIIQDNAADITQEITAMPEVYKLAYLTLSASSAVSSQDGFLQSREEANYQLSRSRIALPYKCPDGSIGSIALVTHREYSHAMMPNTTPVDARAWTMQEQRLSSRLLQFCSYHLLWRCNSMERVHEHSETSSSNVDRPMTDHDRSFPIDPVPEDENWESILKDYTGRALSYSGDKLVAISAVAQDTPRRLNSHETSEIEAPRCLAGLWEHHLPYALCWRRLCDDEDLSPRPTSYRAPSWSWAAVDGFIYEYPSKIQDGQSIQIVILECVVTPMAKIAPFSAVLSGYLRVRGRVREELWDRMRKGFVGEGGETILSLTSWPDAVEDESSRRVKVWCLEVGFNGRESEDHDAKQGPFGLLLMKAGNLGESEDVETVFKRMVIGNGHCLLTGKYQYHNLTYDGYHYGGYLSATDYMDAENGGSVSSFDNSLRIVTKL</sequence>
<dbReference type="Pfam" id="PF06985">
    <property type="entry name" value="HET"/>
    <property type="match status" value="1"/>
</dbReference>
<organism evidence="3 4">
    <name type="scientific">Oculimacula yallundae</name>
    <dbReference type="NCBI Taxonomy" id="86028"/>
    <lineage>
        <taxon>Eukaryota</taxon>
        <taxon>Fungi</taxon>
        <taxon>Dikarya</taxon>
        <taxon>Ascomycota</taxon>
        <taxon>Pezizomycotina</taxon>
        <taxon>Leotiomycetes</taxon>
        <taxon>Helotiales</taxon>
        <taxon>Ploettnerulaceae</taxon>
        <taxon>Oculimacula</taxon>
    </lineage>
</organism>
<dbReference type="InterPro" id="IPR010730">
    <property type="entry name" value="HET"/>
</dbReference>
<gene>
    <name evidence="3" type="ORF">VTL71DRAFT_9703</name>
</gene>
<proteinExistence type="predicted"/>
<dbReference type="Proteomes" id="UP001595075">
    <property type="component" value="Unassembled WGS sequence"/>
</dbReference>
<reference evidence="3 4" key="1">
    <citation type="journal article" date="2024" name="Commun. Biol.">
        <title>Comparative genomic analysis of thermophilic fungi reveals convergent evolutionary adaptations and gene losses.</title>
        <authorList>
            <person name="Steindorff A.S."/>
            <person name="Aguilar-Pontes M.V."/>
            <person name="Robinson A.J."/>
            <person name="Andreopoulos B."/>
            <person name="LaButti K."/>
            <person name="Kuo A."/>
            <person name="Mondo S."/>
            <person name="Riley R."/>
            <person name="Otillar R."/>
            <person name="Haridas S."/>
            <person name="Lipzen A."/>
            <person name="Grimwood J."/>
            <person name="Schmutz J."/>
            <person name="Clum A."/>
            <person name="Reid I.D."/>
            <person name="Moisan M.C."/>
            <person name="Butler G."/>
            <person name="Nguyen T.T.M."/>
            <person name="Dewar K."/>
            <person name="Conant G."/>
            <person name="Drula E."/>
            <person name="Henrissat B."/>
            <person name="Hansel C."/>
            <person name="Singer S."/>
            <person name="Hutchinson M.I."/>
            <person name="de Vries R.P."/>
            <person name="Natvig D.O."/>
            <person name="Powell A.J."/>
            <person name="Tsang A."/>
            <person name="Grigoriev I.V."/>
        </authorList>
    </citation>
    <scope>NUCLEOTIDE SEQUENCE [LARGE SCALE GENOMIC DNA]</scope>
    <source>
        <strain evidence="3 4">CBS 494.80</strain>
    </source>
</reference>
<feature type="region of interest" description="Disordered" evidence="1">
    <location>
        <begin position="414"/>
        <end position="436"/>
    </location>
</feature>
<accession>A0ABR4BUF5</accession>
<dbReference type="EMBL" id="JAZHXI010000023">
    <property type="protein sequence ID" value="KAL2060308.1"/>
    <property type="molecule type" value="Genomic_DNA"/>
</dbReference>
<protein>
    <recommendedName>
        <fullName evidence="2">Heterokaryon incompatibility domain-containing protein</fullName>
    </recommendedName>
</protein>
<dbReference type="PANTHER" id="PTHR33112:SF16">
    <property type="entry name" value="HETEROKARYON INCOMPATIBILITY DOMAIN-CONTAINING PROTEIN"/>
    <property type="match status" value="1"/>
</dbReference>
<feature type="domain" description="Heterokaryon incompatibility" evidence="2">
    <location>
        <begin position="232"/>
        <end position="386"/>
    </location>
</feature>
<evidence type="ECO:0000313" key="3">
    <source>
        <dbReference type="EMBL" id="KAL2060308.1"/>
    </source>
</evidence>
<evidence type="ECO:0000313" key="4">
    <source>
        <dbReference type="Proteomes" id="UP001595075"/>
    </source>
</evidence>
<comment type="caution">
    <text evidence="3">The sequence shown here is derived from an EMBL/GenBank/DDBJ whole genome shotgun (WGS) entry which is preliminary data.</text>
</comment>
<name>A0ABR4BUF5_9HELO</name>
<dbReference type="PANTHER" id="PTHR33112">
    <property type="entry name" value="DOMAIN PROTEIN, PUTATIVE-RELATED"/>
    <property type="match status" value="1"/>
</dbReference>